<dbReference type="Proteomes" id="UP001254075">
    <property type="component" value="Unassembled WGS sequence"/>
</dbReference>
<proteinExistence type="predicted"/>
<reference evidence="6" key="1">
    <citation type="submission" date="2023-08" db="EMBL/GenBank/DDBJ databases">
        <authorList>
            <person name="Page C.A."/>
            <person name="Perez-Diaz I.M."/>
        </authorList>
    </citation>
    <scope>NUCLEOTIDE SEQUENCE</scope>
    <source>
        <strain evidence="6">3.8.38</strain>
    </source>
</reference>
<comment type="caution">
    <text evidence="6">The sequence shown here is derived from an EMBL/GenBank/DDBJ whole genome shotgun (WGS) entry which is preliminary data.</text>
</comment>
<evidence type="ECO:0000313" key="7">
    <source>
        <dbReference type="Proteomes" id="UP001254075"/>
    </source>
</evidence>
<dbReference type="RefSeq" id="WP_313844714.1">
    <property type="nucleotide sequence ID" value="NZ_JAVLAM010000001.1"/>
</dbReference>
<dbReference type="AlphaFoldDB" id="A0AAW8W5F1"/>
<name>A0AAW8W5F1_9LACO</name>
<evidence type="ECO:0000256" key="2">
    <source>
        <dbReference type="SAM" id="MobiDB-lite"/>
    </source>
</evidence>
<dbReference type="InterPro" id="IPR041558">
    <property type="entry name" value="MucBP_2"/>
</dbReference>
<dbReference type="Pfam" id="PF06458">
    <property type="entry name" value="MucBP"/>
    <property type="match status" value="3"/>
</dbReference>
<dbReference type="InterPro" id="IPR009459">
    <property type="entry name" value="MucBP_dom"/>
</dbReference>
<feature type="region of interest" description="Disordered" evidence="2">
    <location>
        <begin position="50"/>
        <end position="189"/>
    </location>
</feature>
<evidence type="ECO:0000259" key="4">
    <source>
        <dbReference type="Pfam" id="PF17965"/>
    </source>
</evidence>
<keyword evidence="1" id="KW-0677">Repeat</keyword>
<feature type="region of interest" description="Disordered" evidence="2">
    <location>
        <begin position="968"/>
        <end position="1027"/>
    </location>
</feature>
<dbReference type="EMBL" id="JAVLAM010000001">
    <property type="protein sequence ID" value="MDT7013639.1"/>
    <property type="molecule type" value="Genomic_DNA"/>
</dbReference>
<dbReference type="Gene3D" id="3.10.20.320">
    <property type="entry name" value="Putative peptidoglycan bound protein (lpxtg motif)"/>
    <property type="match status" value="3"/>
</dbReference>
<sequence>MRLQKLQQVETITTNFRLHQFKKSWATAAILLVSTGLGMAGLSQPAHASTVSDADSTVQVTSTASTAPTNTTLRSTTTSQPTATSSSTVTNATTATTTSGSGTQSSTANATLTVPPVSGPTSPTTTTDTTTGSTASTPTSAPTTTTSTATSGTTATTTSSTTTGTSVTTGTTGTTTGTTPTTNPATSLSTTTDVQLNSAAALPDNTVVTFGDSGIAQNVQTDLGVTGSVTLGDLRHFTGTTLNIGTVNTALPVTGTLAGMQYLQALPQTSKVSLYMTYPSANLDLSPLMPVHFSQLSLMIHDMGQVNLAPLKQVDPSDISLLQIYGSTRSDLQDYQQNANGLTNAQLAQLGPWLTAIDEAGHNTTFNFNDNSLTDFSPLKSFTKPALVTGLGQRVNLNATPVNFVVGQPGVFTATSLTGLQGEDLTSHYQSTWNNYPTQTTMAQSQELFLTPVSGHEFKIATAYPTIPDANWFAYGLRGYYHFETTADYPNFIMLTYPNGVTFNYDVMVYQPANWLPAPEVYVRYLDGNTGQALRTATVTYGTNIGDSYNLSQQAQLPNYQLDTTRSAPLTGTYTQNPQYLTMTYTPEVAGGITVNYLDAAGHAIAPATQLTGNVGAAYTATPATVAGYTAGAPLTGSLPVSGTLPLAAGEISYSYTPNTLTRTIQYLDTTTGQVLKTQTVTGPYLSTADYQPTTQLDQYLAEGYRLVANPYSATAAFTTPEPTATYQIELAHQLTTLTPTTPDLPSDVDLTHTVTRTIQYQDLFGETLAPSTQQAVTFTRTATRDDVTGALTYTPWQAVGASDFAAQPVPAIDGYLPEMTTVPAVTAITATSPDVTTTAWYQGIPESAPQEPQEPQGTPTMPSMQPTTDTTTTPSPSVTSPAPSTPITVPTTTPTRPTLGQVIVITVGPEGTPLRPVQTLQGPLATPYQITAPKLAGYRLTSPTTITGTYTATPKTVRLVYAASATESTTSVSQSPTVPTLTKTSTATAPATGTTAAPAKTLTATPTAERLTPQSPRLPQTAEHRSTTSRWGWLLLGLTGLLASVKGWFRRVKD</sequence>
<protein>
    <submittedName>
        <fullName evidence="6">MucBP domain-containing protein</fullName>
    </submittedName>
</protein>
<dbReference type="Gene3D" id="2.60.40.4300">
    <property type="match status" value="1"/>
</dbReference>
<evidence type="ECO:0000313" key="6">
    <source>
        <dbReference type="EMBL" id="MDT7013639.1"/>
    </source>
</evidence>
<feature type="domain" description="Mub B2-like" evidence="5">
    <location>
        <begin position="748"/>
        <end position="843"/>
    </location>
</feature>
<organism evidence="6 7">
    <name type="scientific">Levilactobacillus namurensis</name>
    <dbReference type="NCBI Taxonomy" id="380393"/>
    <lineage>
        <taxon>Bacteria</taxon>
        <taxon>Bacillati</taxon>
        <taxon>Bacillota</taxon>
        <taxon>Bacilli</taxon>
        <taxon>Lactobacillales</taxon>
        <taxon>Lactobacillaceae</taxon>
        <taxon>Levilactobacillus</taxon>
    </lineage>
</organism>
<dbReference type="Pfam" id="PF17966">
    <property type="entry name" value="Muc_B2"/>
    <property type="match status" value="1"/>
</dbReference>
<dbReference type="Pfam" id="PF17965">
    <property type="entry name" value="MucBP_2"/>
    <property type="match status" value="1"/>
</dbReference>
<accession>A0AAW8W5F1</accession>
<feature type="domain" description="Mucin binding" evidence="4">
    <location>
        <begin position="664"/>
        <end position="733"/>
    </location>
</feature>
<feature type="compositionally biased region" description="Low complexity" evidence="2">
    <location>
        <begin position="968"/>
        <end position="1009"/>
    </location>
</feature>
<gene>
    <name evidence="6" type="ORF">RI532_04255</name>
</gene>
<dbReference type="InterPro" id="IPR041495">
    <property type="entry name" value="Mub_B2"/>
</dbReference>
<feature type="domain" description="MucBP" evidence="3">
    <location>
        <begin position="521"/>
        <end position="586"/>
    </location>
</feature>
<evidence type="ECO:0000259" key="3">
    <source>
        <dbReference type="Pfam" id="PF06458"/>
    </source>
</evidence>
<feature type="region of interest" description="Disordered" evidence="2">
    <location>
        <begin position="846"/>
        <end position="896"/>
    </location>
</feature>
<evidence type="ECO:0000259" key="5">
    <source>
        <dbReference type="Pfam" id="PF17966"/>
    </source>
</evidence>
<feature type="compositionally biased region" description="Low complexity" evidence="2">
    <location>
        <begin position="54"/>
        <end position="189"/>
    </location>
</feature>
<feature type="domain" description="MucBP" evidence="3">
    <location>
        <begin position="910"/>
        <end position="962"/>
    </location>
</feature>
<evidence type="ECO:0000256" key="1">
    <source>
        <dbReference type="ARBA" id="ARBA00022737"/>
    </source>
</evidence>
<dbReference type="Gene3D" id="3.10.20.470">
    <property type="match status" value="1"/>
</dbReference>
<feature type="domain" description="MucBP" evidence="3">
    <location>
        <begin position="593"/>
        <end position="634"/>
    </location>
</feature>